<dbReference type="EMBL" id="KB298404">
    <property type="protein sequence ID" value="ELU09231.1"/>
    <property type="molecule type" value="Genomic_DNA"/>
</dbReference>
<proteinExistence type="predicted"/>
<reference evidence="3" key="3">
    <citation type="submission" date="2015-06" db="UniProtKB">
        <authorList>
            <consortium name="EnsemblMetazoa"/>
        </authorList>
    </citation>
    <scope>IDENTIFICATION</scope>
</reference>
<evidence type="ECO:0000313" key="4">
    <source>
        <dbReference type="Proteomes" id="UP000014760"/>
    </source>
</evidence>
<feature type="compositionally biased region" description="Basic and acidic residues" evidence="1">
    <location>
        <begin position="67"/>
        <end position="80"/>
    </location>
</feature>
<accession>R7V0M5</accession>
<dbReference type="AlphaFoldDB" id="R7V0M5"/>
<evidence type="ECO:0000313" key="3">
    <source>
        <dbReference type="EnsemblMetazoa" id="CapteP200707"/>
    </source>
</evidence>
<reference evidence="2 4" key="2">
    <citation type="journal article" date="2013" name="Nature">
        <title>Insights into bilaterian evolution from three spiralian genomes.</title>
        <authorList>
            <person name="Simakov O."/>
            <person name="Marletaz F."/>
            <person name="Cho S.J."/>
            <person name="Edsinger-Gonzales E."/>
            <person name="Havlak P."/>
            <person name="Hellsten U."/>
            <person name="Kuo D.H."/>
            <person name="Larsson T."/>
            <person name="Lv J."/>
            <person name="Arendt D."/>
            <person name="Savage R."/>
            <person name="Osoegawa K."/>
            <person name="de Jong P."/>
            <person name="Grimwood J."/>
            <person name="Chapman J.A."/>
            <person name="Shapiro H."/>
            <person name="Aerts A."/>
            <person name="Otillar R.P."/>
            <person name="Terry A.Y."/>
            <person name="Boore J.L."/>
            <person name="Grigoriev I.V."/>
            <person name="Lindberg D.R."/>
            <person name="Seaver E.C."/>
            <person name="Weisblat D.A."/>
            <person name="Putnam N.H."/>
            <person name="Rokhsar D.S."/>
        </authorList>
    </citation>
    <scope>NUCLEOTIDE SEQUENCE</scope>
    <source>
        <strain evidence="2 4">I ESC-2004</strain>
    </source>
</reference>
<gene>
    <name evidence="2" type="ORF">CAPTEDRAFT_200707</name>
</gene>
<name>R7V0M5_CAPTE</name>
<protein>
    <submittedName>
        <fullName evidence="2 3">Uncharacterized protein</fullName>
    </submittedName>
</protein>
<reference evidence="4" key="1">
    <citation type="submission" date="2012-12" db="EMBL/GenBank/DDBJ databases">
        <authorList>
            <person name="Hellsten U."/>
            <person name="Grimwood J."/>
            <person name="Chapman J.A."/>
            <person name="Shapiro H."/>
            <person name="Aerts A."/>
            <person name="Otillar R.P."/>
            <person name="Terry A.Y."/>
            <person name="Boore J.L."/>
            <person name="Simakov O."/>
            <person name="Marletaz F."/>
            <person name="Cho S.-J."/>
            <person name="Edsinger-Gonzales E."/>
            <person name="Havlak P."/>
            <person name="Kuo D.-H."/>
            <person name="Larsson T."/>
            <person name="Lv J."/>
            <person name="Arendt D."/>
            <person name="Savage R."/>
            <person name="Osoegawa K."/>
            <person name="de Jong P."/>
            <person name="Lindberg D.R."/>
            <person name="Seaver E.C."/>
            <person name="Weisblat D.A."/>
            <person name="Putnam N.H."/>
            <person name="Grigoriev I.V."/>
            <person name="Rokhsar D.S."/>
        </authorList>
    </citation>
    <scope>NUCLEOTIDE SEQUENCE</scope>
    <source>
        <strain evidence="4">I ESC-2004</strain>
    </source>
</reference>
<sequence length="224" mass="25138">MSLFQLPQPAVHKQKTKTESVHDVKTPSLEPCTNALQCTDCSIWGSIAWSETKTECDSEVEEDHEGDEFPREKEDNENRKREHLSKYPSGTCMLQKSSFISSDEDAEDEYIPPSPVKVNANYEPSENDTNEEEMIKKPLKGKAADQRKMIETNFSTNIEAPTGSHLPGKEGFYNPNGSIMGAGASKSEHQDECWSMELPQTIIKFASLNLSLFSLLPKFRSSTK</sequence>
<feature type="region of interest" description="Disordered" evidence="1">
    <location>
        <begin position="52"/>
        <end position="86"/>
    </location>
</feature>
<dbReference type="EMBL" id="AMQN01006447">
    <property type="status" value="NOT_ANNOTATED_CDS"/>
    <property type="molecule type" value="Genomic_DNA"/>
</dbReference>
<dbReference type="Proteomes" id="UP000014760">
    <property type="component" value="Unassembled WGS sequence"/>
</dbReference>
<feature type="compositionally biased region" description="Acidic residues" evidence="1">
    <location>
        <begin position="57"/>
        <end position="66"/>
    </location>
</feature>
<evidence type="ECO:0000313" key="2">
    <source>
        <dbReference type="EMBL" id="ELU09231.1"/>
    </source>
</evidence>
<evidence type="ECO:0000256" key="1">
    <source>
        <dbReference type="SAM" id="MobiDB-lite"/>
    </source>
</evidence>
<feature type="region of interest" description="Disordered" evidence="1">
    <location>
        <begin position="106"/>
        <end position="144"/>
    </location>
</feature>
<keyword evidence="4" id="KW-1185">Reference proteome</keyword>
<dbReference type="HOGENOM" id="CLU_1236084_0_0_1"/>
<dbReference type="EnsemblMetazoa" id="CapteT200707">
    <property type="protein sequence ID" value="CapteP200707"/>
    <property type="gene ID" value="CapteG200707"/>
</dbReference>
<organism evidence="2">
    <name type="scientific">Capitella teleta</name>
    <name type="common">Polychaete worm</name>
    <dbReference type="NCBI Taxonomy" id="283909"/>
    <lineage>
        <taxon>Eukaryota</taxon>
        <taxon>Metazoa</taxon>
        <taxon>Spiralia</taxon>
        <taxon>Lophotrochozoa</taxon>
        <taxon>Annelida</taxon>
        <taxon>Polychaeta</taxon>
        <taxon>Sedentaria</taxon>
        <taxon>Scolecida</taxon>
        <taxon>Capitellidae</taxon>
        <taxon>Capitella</taxon>
    </lineage>
</organism>